<dbReference type="EMBL" id="QRBI01000152">
    <property type="protein sequence ID" value="RMB98542.1"/>
    <property type="molecule type" value="Genomic_DNA"/>
</dbReference>
<keyword evidence="4" id="KW-0732">Signal</keyword>
<feature type="coiled-coil region" evidence="1">
    <location>
        <begin position="86"/>
        <end position="120"/>
    </location>
</feature>
<feature type="chain" id="PRO_5018060397" evidence="4">
    <location>
        <begin position="24"/>
        <end position="213"/>
    </location>
</feature>
<keyword evidence="1" id="KW-0175">Coiled coil</keyword>
<feature type="region of interest" description="Disordered" evidence="2">
    <location>
        <begin position="168"/>
        <end position="200"/>
    </location>
</feature>
<comment type="caution">
    <text evidence="5">The sequence shown here is derived from an EMBL/GenBank/DDBJ whole genome shotgun (WGS) entry which is preliminary data.</text>
</comment>
<name>A0A3M0JC69_HIRRU</name>
<evidence type="ECO:0000256" key="4">
    <source>
        <dbReference type="SAM" id="SignalP"/>
    </source>
</evidence>
<reference evidence="5 6" key="1">
    <citation type="submission" date="2018-07" db="EMBL/GenBank/DDBJ databases">
        <title>A high quality draft genome assembly of the barn swallow (H. rustica rustica).</title>
        <authorList>
            <person name="Formenti G."/>
            <person name="Chiara M."/>
            <person name="Poveda L."/>
            <person name="Francoijs K.-J."/>
            <person name="Bonisoli-Alquati A."/>
            <person name="Canova L."/>
            <person name="Gianfranceschi L."/>
            <person name="Horner D.S."/>
            <person name="Saino N."/>
        </authorList>
    </citation>
    <scope>NUCLEOTIDE SEQUENCE [LARGE SCALE GENOMIC DNA]</scope>
    <source>
        <strain evidence="5">Chelidonia</strain>
        <tissue evidence="5">Blood</tissue>
    </source>
</reference>
<keyword evidence="3" id="KW-1133">Transmembrane helix</keyword>
<feature type="signal peptide" evidence="4">
    <location>
        <begin position="1"/>
        <end position="23"/>
    </location>
</feature>
<evidence type="ECO:0000313" key="6">
    <source>
        <dbReference type="Proteomes" id="UP000269221"/>
    </source>
</evidence>
<accession>A0A3M0JC69</accession>
<dbReference type="AlphaFoldDB" id="A0A3M0JC69"/>
<sequence length="213" mass="24203">MAHKSVLALVALLLFGIPQPIENGLDEDAQMSTEDLEQATPEPPEPSWRPVLMAALQQGPYWAAADLLFLPLYLWFRRTRAAKRQRAAARQAEVEARRRRREIEQRRLRLKRTVRDLKEMWRTMNTIRKKTARLVGTSRKMSRRAKVSSAGFGRSTDSGRCEEKLPAGDALRAGQGEPHVFVSSQRTELRRDRGSGLLPDPAPLHCISKLDLD</sequence>
<evidence type="ECO:0000256" key="2">
    <source>
        <dbReference type="SAM" id="MobiDB-lite"/>
    </source>
</evidence>
<keyword evidence="3" id="KW-0472">Membrane</keyword>
<dbReference type="Proteomes" id="UP000269221">
    <property type="component" value="Unassembled WGS sequence"/>
</dbReference>
<organism evidence="5 6">
    <name type="scientific">Hirundo rustica rustica</name>
    <dbReference type="NCBI Taxonomy" id="333673"/>
    <lineage>
        <taxon>Eukaryota</taxon>
        <taxon>Metazoa</taxon>
        <taxon>Chordata</taxon>
        <taxon>Craniata</taxon>
        <taxon>Vertebrata</taxon>
        <taxon>Euteleostomi</taxon>
        <taxon>Archelosauria</taxon>
        <taxon>Archosauria</taxon>
        <taxon>Dinosauria</taxon>
        <taxon>Saurischia</taxon>
        <taxon>Theropoda</taxon>
        <taxon>Coelurosauria</taxon>
        <taxon>Aves</taxon>
        <taxon>Neognathae</taxon>
        <taxon>Neoaves</taxon>
        <taxon>Telluraves</taxon>
        <taxon>Australaves</taxon>
        <taxon>Passeriformes</taxon>
        <taxon>Sylvioidea</taxon>
        <taxon>Hirundinidae</taxon>
        <taxon>Hirundo</taxon>
    </lineage>
</organism>
<gene>
    <name evidence="5" type="ORF">DUI87_24756</name>
</gene>
<feature type="transmembrane region" description="Helical" evidence="3">
    <location>
        <begin position="59"/>
        <end position="76"/>
    </location>
</feature>
<evidence type="ECO:0000256" key="1">
    <source>
        <dbReference type="SAM" id="Coils"/>
    </source>
</evidence>
<protein>
    <submittedName>
        <fullName evidence="5">Uncharacterized protein</fullName>
    </submittedName>
</protein>
<evidence type="ECO:0000313" key="5">
    <source>
        <dbReference type="EMBL" id="RMB98542.1"/>
    </source>
</evidence>
<proteinExistence type="predicted"/>
<keyword evidence="6" id="KW-1185">Reference proteome</keyword>
<dbReference type="OrthoDB" id="10267367at2759"/>
<keyword evidence="3" id="KW-0812">Transmembrane</keyword>
<evidence type="ECO:0000256" key="3">
    <source>
        <dbReference type="SAM" id="Phobius"/>
    </source>
</evidence>